<dbReference type="EMBL" id="LR134266">
    <property type="protein sequence ID" value="VED67100.1"/>
    <property type="molecule type" value="Genomic_DNA"/>
</dbReference>
<reference evidence="1 2" key="1">
    <citation type="submission" date="2018-12" db="EMBL/GenBank/DDBJ databases">
        <authorList>
            <consortium name="Pathogen Informatics"/>
        </authorList>
    </citation>
    <scope>NUCLEOTIDE SEQUENCE [LARGE SCALE GENOMIC DNA]</scope>
    <source>
        <strain evidence="1 2">NCTC3166</strain>
    </source>
</reference>
<dbReference type="Proteomes" id="UP000270025">
    <property type="component" value="Chromosome"/>
</dbReference>
<organism evidence="1 2">
    <name type="scientific">Streptococcus viridans</name>
    <dbReference type="NCBI Taxonomy" id="78535"/>
    <lineage>
        <taxon>Bacteria</taxon>
        <taxon>Bacillati</taxon>
        <taxon>Bacillota</taxon>
        <taxon>Bacilli</taxon>
        <taxon>Lactobacillales</taxon>
        <taxon>Streptococcaceae</taxon>
        <taxon>Streptococcus</taxon>
    </lineage>
</organism>
<name>A0A447Z475_9STRE</name>
<evidence type="ECO:0000313" key="2">
    <source>
        <dbReference type="Proteomes" id="UP000270025"/>
    </source>
</evidence>
<dbReference type="EC" id="3.1.3.16" evidence="1"/>
<dbReference type="GO" id="GO:0004722">
    <property type="term" value="F:protein serine/threonine phosphatase activity"/>
    <property type="evidence" value="ECO:0007669"/>
    <property type="project" value="UniProtKB-EC"/>
</dbReference>
<accession>A0A447Z475</accession>
<dbReference type="AlphaFoldDB" id="A0A447Z475"/>
<dbReference type="KEGG" id="svf:NCTC3166_00915"/>
<dbReference type="Gene3D" id="3.60.21.10">
    <property type="match status" value="1"/>
</dbReference>
<keyword evidence="1" id="KW-0378">Hydrolase</keyword>
<keyword evidence="2" id="KW-1185">Reference proteome</keyword>
<proteinExistence type="predicted"/>
<sequence length="59" mass="6682">MNHRIAILSDIHGDTTALEAVIADARALGVKEYWLLGDILLPGLEERTFLSCWMRFPLQ</sequence>
<evidence type="ECO:0000313" key="1">
    <source>
        <dbReference type="EMBL" id="VED67100.1"/>
    </source>
</evidence>
<protein>
    <submittedName>
        <fullName evidence="1">Ser/Thr protein phosphatase</fullName>
        <ecNumber evidence="1">3.1.3.16</ecNumber>
    </submittedName>
</protein>
<gene>
    <name evidence="1" type="ORF">NCTC3166_00915</name>
</gene>
<dbReference type="InterPro" id="IPR029052">
    <property type="entry name" value="Metallo-depent_PP-like"/>
</dbReference>
<dbReference type="SUPFAM" id="SSF56300">
    <property type="entry name" value="Metallo-dependent phosphatases"/>
    <property type="match status" value="1"/>
</dbReference>